<protein>
    <submittedName>
        <fullName evidence="1">Putative secreted protein</fullName>
    </submittedName>
</protein>
<name>A0A2M4CFJ3_9DIPT</name>
<dbReference type="AlphaFoldDB" id="A0A2M4CFJ3"/>
<organism evidence="1">
    <name type="scientific">Anopheles marajoara</name>
    <dbReference type="NCBI Taxonomy" id="58244"/>
    <lineage>
        <taxon>Eukaryota</taxon>
        <taxon>Metazoa</taxon>
        <taxon>Ecdysozoa</taxon>
        <taxon>Arthropoda</taxon>
        <taxon>Hexapoda</taxon>
        <taxon>Insecta</taxon>
        <taxon>Pterygota</taxon>
        <taxon>Neoptera</taxon>
        <taxon>Endopterygota</taxon>
        <taxon>Diptera</taxon>
        <taxon>Nematocera</taxon>
        <taxon>Culicoidea</taxon>
        <taxon>Culicidae</taxon>
        <taxon>Anophelinae</taxon>
        <taxon>Anopheles</taxon>
    </lineage>
</organism>
<sequence length="67" mass="7441">MWHVGGRWGGHVEVIHMVTLSTGTTLPTATATTSCPSCTTRTTDLWMRTGRCMWIRSGRGCQWCSKP</sequence>
<accession>A0A2M4CFJ3</accession>
<dbReference type="PROSITE" id="PS51257">
    <property type="entry name" value="PROKAR_LIPOPROTEIN"/>
    <property type="match status" value="1"/>
</dbReference>
<reference evidence="1" key="1">
    <citation type="submission" date="2018-01" db="EMBL/GenBank/DDBJ databases">
        <title>An insight into the sialome of Amazonian anophelines.</title>
        <authorList>
            <person name="Ribeiro J.M."/>
            <person name="Scarpassa V."/>
            <person name="Calvo E."/>
        </authorList>
    </citation>
    <scope>NUCLEOTIDE SEQUENCE</scope>
    <source>
        <tissue evidence="1">Salivary glands</tissue>
    </source>
</reference>
<proteinExistence type="predicted"/>
<evidence type="ECO:0000313" key="1">
    <source>
        <dbReference type="EMBL" id="MBW64005.1"/>
    </source>
</evidence>
<dbReference type="EMBL" id="GGFJ01014864">
    <property type="protein sequence ID" value="MBW64005.1"/>
    <property type="molecule type" value="Transcribed_RNA"/>
</dbReference>